<evidence type="ECO:0000313" key="5">
    <source>
        <dbReference type="EMBL" id="EMR61312.1"/>
    </source>
</evidence>
<dbReference type="Pfam" id="PF16334">
    <property type="entry name" value="DUF4964"/>
    <property type="match status" value="1"/>
</dbReference>
<dbReference type="GO" id="GO:0005975">
    <property type="term" value="P:carbohydrate metabolic process"/>
    <property type="evidence" value="ECO:0007669"/>
    <property type="project" value="InterPro"/>
</dbReference>
<dbReference type="Pfam" id="PF17168">
    <property type="entry name" value="DUF5127"/>
    <property type="match status" value="1"/>
</dbReference>
<accession>M7SAW9</accession>
<dbReference type="eggNOG" id="ENOG502QPQS">
    <property type="taxonomic scope" value="Eukaryota"/>
</dbReference>
<name>M7SAW9_EUTLA</name>
<gene>
    <name evidence="5" type="ORF">UCREL1_11767</name>
</gene>
<dbReference type="KEGG" id="ela:UCREL1_11767"/>
<dbReference type="PANTHER" id="PTHR31987:SF1">
    <property type="entry name" value="GLUTAMINASE A"/>
    <property type="match status" value="1"/>
</dbReference>
<dbReference type="HOGENOM" id="CLU_008020_1_0_1"/>
<dbReference type="SUPFAM" id="SSF48208">
    <property type="entry name" value="Six-hairpin glycosidases"/>
    <property type="match status" value="1"/>
</dbReference>
<feature type="domain" description="Glutaminase A N-terminal" evidence="4">
    <location>
        <begin position="127"/>
        <end position="368"/>
    </location>
</feature>
<evidence type="ECO:0000259" key="4">
    <source>
        <dbReference type="Pfam" id="PF17168"/>
    </source>
</evidence>
<evidence type="ECO:0000259" key="3">
    <source>
        <dbReference type="Pfam" id="PF16335"/>
    </source>
</evidence>
<dbReference type="AlphaFoldDB" id="M7SAW9"/>
<dbReference type="EMBL" id="KB707656">
    <property type="protein sequence ID" value="EMR61312.1"/>
    <property type="molecule type" value="Genomic_DNA"/>
</dbReference>
<dbReference type="GO" id="GO:0016798">
    <property type="term" value="F:hydrolase activity, acting on glycosyl bonds"/>
    <property type="evidence" value="ECO:0007669"/>
    <property type="project" value="UniProtKB-KW"/>
</dbReference>
<sequence>MGVLNRHVVVLLAVVLIPTLAQNLYNNVLDENDKEKKVPNYWPLRPPAIPLAVRNPYTNVWSTSSRDQALNSLSPRFWPGNPVGWEGIVTVDGASYEYMGDAMGALPPIPSFKKAIPQNVTFDTQYSNFTFTAGPVIITASFFSPVIPTDTCRSSLPLSYLTTTVEATDGKPHFVRFYSDVSSTWVDAFSDQQIKAHLYKGAVQTKDDTSVTSSPDDDLYSWLSWRVPEEVFGEHQDFPLWGNLSYSTTPMGATEFAAKGGYTDSLRFGYLMNTFNLTQPSPRIFGNVAPVYAFAHDFTDVSNVSVRYTVGTIQDPIIQYLQQGGLAKLKPWWQKCYGGLHDMMRFHWDDFDEAQALGAVFEAKLQADVNSFYGVHENFAQNNGSYRNLKWKTNGTDQYGHKYEFDQGSTYGFLDPETHKGIAVPFISEAESYYAIVALSARQVMGAYVYAVHPGGGSDPLMFQKEISSNGNMNTVDVLYPVSPFFLYTNPALLRYLLQPVWEMQEGGLYPHGYCMHDIGAHFPNATGHVGGDDEYMPVEESGNIIIMTYAYYKFTGDVDYLRRHYSRLLQFSEYLVRFCLVPAAQLSTDDFAGTLANQTNLALKGIIGIHAMATIARLLDEHLDAALLTATARSYYKDWEGLAIDPSVYNVFYDKLLNMGLLSPSLYKMQSSWYETVSQAYGVPLDSRSAQTKSDWAMWAASSGTGPTRRLVVNALAYWLNQTTTEHAFSDLFMSTGDGDYPSGVAFKARPVAGGHYSLLALRKTGQHASAEAGDTAGSFFVKNGTDALKPEQQGMSTPAGTDGV</sequence>
<feature type="domain" description="DUF4964" evidence="2">
    <location>
        <begin position="43"/>
        <end position="101"/>
    </location>
</feature>
<dbReference type="Pfam" id="PF16335">
    <property type="entry name" value="GtaA_6_Hairpin"/>
    <property type="match status" value="1"/>
</dbReference>
<dbReference type="InterPro" id="IPR008928">
    <property type="entry name" value="6-hairpin_glycosidase_sf"/>
</dbReference>
<organism evidence="5 6">
    <name type="scientific">Eutypa lata (strain UCR-EL1)</name>
    <name type="common">Grapevine dieback disease fungus</name>
    <name type="synonym">Eutypa armeniacae</name>
    <dbReference type="NCBI Taxonomy" id="1287681"/>
    <lineage>
        <taxon>Eukaryota</taxon>
        <taxon>Fungi</taxon>
        <taxon>Dikarya</taxon>
        <taxon>Ascomycota</taxon>
        <taxon>Pezizomycotina</taxon>
        <taxon>Sordariomycetes</taxon>
        <taxon>Xylariomycetidae</taxon>
        <taxon>Xylariales</taxon>
        <taxon>Diatrypaceae</taxon>
        <taxon>Eutypa</taxon>
    </lineage>
</organism>
<protein>
    <submittedName>
        <fullName evidence="5">Putative six-hairpin glycosidase-like protein</fullName>
    </submittedName>
</protein>
<evidence type="ECO:0000256" key="1">
    <source>
        <dbReference type="SAM" id="SignalP"/>
    </source>
</evidence>
<keyword evidence="6" id="KW-1185">Reference proteome</keyword>
<proteinExistence type="predicted"/>
<keyword evidence="5" id="KW-0326">Glycosidase</keyword>
<dbReference type="OMA" id="EWRSSWG"/>
<keyword evidence="1" id="KW-0732">Signal</keyword>
<dbReference type="OrthoDB" id="431715at2759"/>
<feature type="domain" description="Glutaminase A central" evidence="3">
    <location>
        <begin position="431"/>
        <end position="761"/>
    </location>
</feature>
<evidence type="ECO:0000313" key="6">
    <source>
        <dbReference type="Proteomes" id="UP000012174"/>
    </source>
</evidence>
<dbReference type="Gene3D" id="1.50.10.10">
    <property type="match status" value="1"/>
</dbReference>
<dbReference type="Proteomes" id="UP000012174">
    <property type="component" value="Unassembled WGS sequence"/>
</dbReference>
<feature type="signal peptide" evidence="1">
    <location>
        <begin position="1"/>
        <end position="21"/>
    </location>
</feature>
<dbReference type="InterPro" id="IPR033433">
    <property type="entry name" value="GtaA_N"/>
</dbReference>
<dbReference type="InterPro" id="IPR032514">
    <property type="entry name" value="GtaA_central"/>
</dbReference>
<dbReference type="InterPro" id="IPR032515">
    <property type="entry name" value="DUF4964"/>
</dbReference>
<keyword evidence="5" id="KW-0378">Hydrolase</keyword>
<feature type="chain" id="PRO_5004084427" evidence="1">
    <location>
        <begin position="22"/>
        <end position="806"/>
    </location>
</feature>
<reference evidence="6" key="1">
    <citation type="journal article" date="2013" name="Genome Announc.">
        <title>Draft genome sequence of the grapevine dieback fungus Eutypa lata UCR-EL1.</title>
        <authorList>
            <person name="Blanco-Ulate B."/>
            <person name="Rolshausen P.E."/>
            <person name="Cantu D."/>
        </authorList>
    </citation>
    <scope>NUCLEOTIDE SEQUENCE [LARGE SCALE GENOMIC DNA]</scope>
    <source>
        <strain evidence="6">UCR-EL1</strain>
    </source>
</reference>
<dbReference type="InterPro" id="IPR052743">
    <property type="entry name" value="Glutaminase_GtaA"/>
</dbReference>
<dbReference type="InterPro" id="IPR012341">
    <property type="entry name" value="6hp_glycosidase-like_sf"/>
</dbReference>
<dbReference type="STRING" id="1287681.M7SAW9"/>
<evidence type="ECO:0000259" key="2">
    <source>
        <dbReference type="Pfam" id="PF16334"/>
    </source>
</evidence>
<dbReference type="PANTHER" id="PTHR31987">
    <property type="entry name" value="GLUTAMINASE A-RELATED"/>
    <property type="match status" value="1"/>
</dbReference>